<name>A0AAV4IBL9_9GAST</name>
<evidence type="ECO:0000256" key="1">
    <source>
        <dbReference type="SAM" id="MobiDB-lite"/>
    </source>
</evidence>
<feature type="region of interest" description="Disordered" evidence="1">
    <location>
        <begin position="113"/>
        <end position="140"/>
    </location>
</feature>
<gene>
    <name evidence="2" type="ORF">ElyMa_006573900</name>
</gene>
<comment type="caution">
    <text evidence="2">The sequence shown here is derived from an EMBL/GenBank/DDBJ whole genome shotgun (WGS) entry which is preliminary data.</text>
</comment>
<proteinExistence type="predicted"/>
<protein>
    <submittedName>
        <fullName evidence="2">Uncharacterized protein</fullName>
    </submittedName>
</protein>
<evidence type="ECO:0000313" key="2">
    <source>
        <dbReference type="EMBL" id="GFS07648.1"/>
    </source>
</evidence>
<organism evidence="2 3">
    <name type="scientific">Elysia marginata</name>
    <dbReference type="NCBI Taxonomy" id="1093978"/>
    <lineage>
        <taxon>Eukaryota</taxon>
        <taxon>Metazoa</taxon>
        <taxon>Spiralia</taxon>
        <taxon>Lophotrochozoa</taxon>
        <taxon>Mollusca</taxon>
        <taxon>Gastropoda</taxon>
        <taxon>Heterobranchia</taxon>
        <taxon>Euthyneura</taxon>
        <taxon>Panpulmonata</taxon>
        <taxon>Sacoglossa</taxon>
        <taxon>Placobranchoidea</taxon>
        <taxon>Plakobranchidae</taxon>
        <taxon>Elysia</taxon>
    </lineage>
</organism>
<evidence type="ECO:0000313" key="3">
    <source>
        <dbReference type="Proteomes" id="UP000762676"/>
    </source>
</evidence>
<keyword evidence="3" id="KW-1185">Reference proteome</keyword>
<dbReference type="EMBL" id="BMAT01013216">
    <property type="protein sequence ID" value="GFS07648.1"/>
    <property type="molecule type" value="Genomic_DNA"/>
</dbReference>
<feature type="region of interest" description="Disordered" evidence="1">
    <location>
        <begin position="53"/>
        <end position="95"/>
    </location>
</feature>
<dbReference type="Proteomes" id="UP000762676">
    <property type="component" value="Unassembled WGS sequence"/>
</dbReference>
<accession>A0AAV4IBL9</accession>
<dbReference type="AlphaFoldDB" id="A0AAV4IBL9"/>
<reference evidence="2 3" key="1">
    <citation type="journal article" date="2021" name="Elife">
        <title>Chloroplast acquisition without the gene transfer in kleptoplastic sea slugs, Plakobranchus ocellatus.</title>
        <authorList>
            <person name="Maeda T."/>
            <person name="Takahashi S."/>
            <person name="Yoshida T."/>
            <person name="Shimamura S."/>
            <person name="Takaki Y."/>
            <person name="Nagai Y."/>
            <person name="Toyoda A."/>
            <person name="Suzuki Y."/>
            <person name="Arimoto A."/>
            <person name="Ishii H."/>
            <person name="Satoh N."/>
            <person name="Nishiyama T."/>
            <person name="Hasebe M."/>
            <person name="Maruyama T."/>
            <person name="Minagawa J."/>
            <person name="Obokata J."/>
            <person name="Shigenobu S."/>
        </authorList>
    </citation>
    <scope>NUCLEOTIDE SEQUENCE [LARGE SCALE GENOMIC DNA]</scope>
</reference>
<feature type="compositionally biased region" description="Basic and acidic residues" evidence="1">
    <location>
        <begin position="53"/>
        <end position="64"/>
    </location>
</feature>
<sequence length="140" mass="15990">MLSRLSRQIDGVGYNFCGEITVKTFHNRLTGDIYHGVNIIETCRYRFIQDTTDFKPPTREHDGNNTETGHVGAAPQTCRPNSKEPLKSHRRLKASSTRCGSIFEVDTEDQGEIKEKNIKKIKKSRKRGDQADKGIKKKKR</sequence>